<evidence type="ECO:0000313" key="10">
    <source>
        <dbReference type="Proteomes" id="UP001155220"/>
    </source>
</evidence>
<dbReference type="Pfam" id="PF01850">
    <property type="entry name" value="PIN"/>
    <property type="match status" value="1"/>
</dbReference>
<reference evidence="9" key="1">
    <citation type="submission" date="2022-03" db="EMBL/GenBank/DDBJ databases">
        <title>Aurantimonas Liuensis sp. Nov., isolated from the hadal seawater of the Mariana Trench.</title>
        <authorList>
            <person name="Liu R."/>
        </authorList>
    </citation>
    <scope>NUCLEOTIDE SEQUENCE</scope>
    <source>
        <strain evidence="9">LRZ36</strain>
    </source>
</reference>
<keyword evidence="6" id="KW-0460">Magnesium</keyword>
<gene>
    <name evidence="9" type="ORF">MJ956_03915</name>
</gene>
<comment type="cofactor">
    <cofactor evidence="1">
        <name>Mg(2+)</name>
        <dbReference type="ChEBI" id="CHEBI:18420"/>
    </cofactor>
</comment>
<dbReference type="Gene3D" id="3.40.50.1010">
    <property type="entry name" value="5'-nuclease"/>
    <property type="match status" value="1"/>
</dbReference>
<evidence type="ECO:0000256" key="6">
    <source>
        <dbReference type="ARBA" id="ARBA00022842"/>
    </source>
</evidence>
<keyword evidence="10" id="KW-1185">Reference proteome</keyword>
<dbReference type="PANTHER" id="PTHR33653">
    <property type="entry name" value="RIBONUCLEASE VAPC2"/>
    <property type="match status" value="1"/>
</dbReference>
<sequence length="137" mass="15623">MAAVCDTSILIDLYGRAQAWHEWSVARIANLRRQGRLVINPLIFAEFSVGYRSEADVRAVLEPALFDYERLPWNAAHPAGKAFLAYRRDGGEKRSPLPDFYIGAHALVRGHRLLTRDASRYRSYFPDLEIISPETHP</sequence>
<comment type="similarity">
    <text evidence="7">Belongs to the PINc/VapC protein family.</text>
</comment>
<name>A0A9X2KE50_9HYPH</name>
<evidence type="ECO:0000256" key="1">
    <source>
        <dbReference type="ARBA" id="ARBA00001946"/>
    </source>
</evidence>
<proteinExistence type="inferred from homology"/>
<dbReference type="SUPFAM" id="SSF88723">
    <property type="entry name" value="PIN domain-like"/>
    <property type="match status" value="1"/>
</dbReference>
<evidence type="ECO:0000259" key="8">
    <source>
        <dbReference type="Pfam" id="PF01850"/>
    </source>
</evidence>
<evidence type="ECO:0000256" key="5">
    <source>
        <dbReference type="ARBA" id="ARBA00022801"/>
    </source>
</evidence>
<dbReference type="Proteomes" id="UP001155220">
    <property type="component" value="Unassembled WGS sequence"/>
</dbReference>
<evidence type="ECO:0000256" key="2">
    <source>
        <dbReference type="ARBA" id="ARBA00022649"/>
    </source>
</evidence>
<dbReference type="GO" id="GO:0004518">
    <property type="term" value="F:nuclease activity"/>
    <property type="evidence" value="ECO:0007669"/>
    <property type="project" value="UniProtKB-KW"/>
</dbReference>
<protein>
    <submittedName>
        <fullName evidence="9">Type II toxin-antitoxin system VapC family toxin</fullName>
    </submittedName>
</protein>
<dbReference type="InterPro" id="IPR050556">
    <property type="entry name" value="Type_II_TA_system_RNase"/>
</dbReference>
<keyword evidence="3" id="KW-0540">Nuclease</keyword>
<evidence type="ECO:0000256" key="3">
    <source>
        <dbReference type="ARBA" id="ARBA00022722"/>
    </source>
</evidence>
<evidence type="ECO:0000256" key="7">
    <source>
        <dbReference type="ARBA" id="ARBA00038093"/>
    </source>
</evidence>
<dbReference type="AlphaFoldDB" id="A0A9X2KE50"/>
<feature type="domain" description="PIN" evidence="8">
    <location>
        <begin position="4"/>
        <end position="118"/>
    </location>
</feature>
<evidence type="ECO:0000313" key="9">
    <source>
        <dbReference type="EMBL" id="MCP3054294.1"/>
    </source>
</evidence>
<dbReference type="GO" id="GO:0046872">
    <property type="term" value="F:metal ion binding"/>
    <property type="evidence" value="ECO:0007669"/>
    <property type="project" value="UniProtKB-KW"/>
</dbReference>
<dbReference type="PANTHER" id="PTHR33653:SF1">
    <property type="entry name" value="RIBONUCLEASE VAPC2"/>
    <property type="match status" value="1"/>
</dbReference>
<dbReference type="GO" id="GO:0016787">
    <property type="term" value="F:hydrolase activity"/>
    <property type="evidence" value="ECO:0007669"/>
    <property type="project" value="UniProtKB-KW"/>
</dbReference>
<dbReference type="EMBL" id="JALHBS010000021">
    <property type="protein sequence ID" value="MCP3054294.1"/>
    <property type="molecule type" value="Genomic_DNA"/>
</dbReference>
<evidence type="ECO:0000256" key="4">
    <source>
        <dbReference type="ARBA" id="ARBA00022723"/>
    </source>
</evidence>
<keyword evidence="4" id="KW-0479">Metal-binding</keyword>
<organism evidence="9 10">
    <name type="scientific">Aurantimonas marianensis</name>
    <dbReference type="NCBI Taxonomy" id="2920428"/>
    <lineage>
        <taxon>Bacteria</taxon>
        <taxon>Pseudomonadati</taxon>
        <taxon>Pseudomonadota</taxon>
        <taxon>Alphaproteobacteria</taxon>
        <taxon>Hyphomicrobiales</taxon>
        <taxon>Aurantimonadaceae</taxon>
        <taxon>Aurantimonas</taxon>
    </lineage>
</organism>
<dbReference type="InterPro" id="IPR029060">
    <property type="entry name" value="PIN-like_dom_sf"/>
</dbReference>
<dbReference type="RefSeq" id="WP_253963173.1">
    <property type="nucleotide sequence ID" value="NZ_JALHBS010000021.1"/>
</dbReference>
<accession>A0A9X2KE50</accession>
<dbReference type="InterPro" id="IPR002716">
    <property type="entry name" value="PIN_dom"/>
</dbReference>
<comment type="caution">
    <text evidence="9">The sequence shown here is derived from an EMBL/GenBank/DDBJ whole genome shotgun (WGS) entry which is preliminary data.</text>
</comment>
<keyword evidence="2" id="KW-1277">Toxin-antitoxin system</keyword>
<keyword evidence="5" id="KW-0378">Hydrolase</keyword>